<keyword evidence="1" id="KW-0472">Membrane</keyword>
<accession>A0A063Y377</accession>
<dbReference type="EMBL" id="JMSZ01000032">
    <property type="protein sequence ID" value="KDE39226.1"/>
    <property type="molecule type" value="Genomic_DNA"/>
</dbReference>
<protein>
    <submittedName>
        <fullName evidence="3">Uncharacterized protein</fullName>
    </submittedName>
</protein>
<sequence length="180" mass="18522">MKKILLGAMLMLASFAASAASVSITNPTVTTGSGNVLSVELPGTQYTFGSAFVEGEAVSLSWNAELTGIALGLVDFNVSSTLVDWSLSIFDGISTTVLTSDNLANTAVSSLFTMASGTVYSIIMTGTAAINSFTVGFAYPPAVSEVPLPAAVWLFGSVLLGGLAMRRRSQKLGRQQAVAA</sequence>
<name>A0A063Y377_9GAMM</name>
<evidence type="ECO:0000256" key="2">
    <source>
        <dbReference type="SAM" id="SignalP"/>
    </source>
</evidence>
<evidence type="ECO:0000313" key="4">
    <source>
        <dbReference type="Proteomes" id="UP000027318"/>
    </source>
</evidence>
<feature type="transmembrane region" description="Helical" evidence="1">
    <location>
        <begin position="146"/>
        <end position="165"/>
    </location>
</feature>
<reference evidence="3 4" key="1">
    <citation type="journal article" date="2005" name="Int. J. Syst. Evol. Microbiol.">
        <title>Nitrincola lacisaponensis gen. nov., sp. nov., a novel alkaliphilic bacterium isolated from an alkaline, saline lake.</title>
        <authorList>
            <person name="Dimitriu P.A."/>
            <person name="Shukla S.K."/>
            <person name="Conradt J."/>
            <person name="Marquez M.C."/>
            <person name="Ventosa A."/>
            <person name="Maglia A."/>
            <person name="Peyton B.M."/>
            <person name="Pinkart H.C."/>
            <person name="Mormile M.R."/>
        </authorList>
    </citation>
    <scope>NUCLEOTIDE SEQUENCE [LARGE SCALE GENOMIC DNA]</scope>
    <source>
        <strain evidence="3 4">4CA</strain>
    </source>
</reference>
<proteinExistence type="predicted"/>
<keyword evidence="4" id="KW-1185">Reference proteome</keyword>
<feature type="chain" id="PRO_5001624251" evidence="2">
    <location>
        <begin position="20"/>
        <end position="180"/>
    </location>
</feature>
<dbReference type="AlphaFoldDB" id="A0A063Y377"/>
<gene>
    <name evidence="3" type="ORF">ADINL_2355</name>
</gene>
<dbReference type="PATRIC" id="fig|267850.7.peg.2323"/>
<keyword evidence="2" id="KW-0732">Signal</keyword>
<keyword evidence="1" id="KW-1133">Transmembrane helix</keyword>
<comment type="caution">
    <text evidence="3">The sequence shown here is derived from an EMBL/GenBank/DDBJ whole genome shotgun (WGS) entry which is preliminary data.</text>
</comment>
<feature type="signal peptide" evidence="2">
    <location>
        <begin position="1"/>
        <end position="19"/>
    </location>
</feature>
<dbReference type="Proteomes" id="UP000027318">
    <property type="component" value="Unassembled WGS sequence"/>
</dbReference>
<dbReference type="RefSeq" id="WP_152547669.1">
    <property type="nucleotide sequence ID" value="NZ_JMSZ01000032.1"/>
</dbReference>
<evidence type="ECO:0000256" key="1">
    <source>
        <dbReference type="SAM" id="Phobius"/>
    </source>
</evidence>
<organism evidence="3 4">
    <name type="scientific">Nitrincola lacisaponensis</name>
    <dbReference type="NCBI Taxonomy" id="267850"/>
    <lineage>
        <taxon>Bacteria</taxon>
        <taxon>Pseudomonadati</taxon>
        <taxon>Pseudomonadota</taxon>
        <taxon>Gammaproteobacteria</taxon>
        <taxon>Oceanospirillales</taxon>
        <taxon>Oceanospirillaceae</taxon>
        <taxon>Nitrincola</taxon>
    </lineage>
</organism>
<keyword evidence="1" id="KW-0812">Transmembrane</keyword>
<evidence type="ECO:0000313" key="3">
    <source>
        <dbReference type="EMBL" id="KDE39226.1"/>
    </source>
</evidence>